<dbReference type="PROSITE" id="PS51746">
    <property type="entry name" value="PPM_2"/>
    <property type="match status" value="1"/>
</dbReference>
<dbReference type="EMBL" id="GIBP01004391">
    <property type="protein sequence ID" value="NDV33360.1"/>
    <property type="molecule type" value="Transcribed_RNA"/>
</dbReference>
<dbReference type="SUPFAM" id="SSF81606">
    <property type="entry name" value="PP2C-like"/>
    <property type="match status" value="1"/>
</dbReference>
<dbReference type="PANTHER" id="PTHR47992">
    <property type="entry name" value="PROTEIN PHOSPHATASE"/>
    <property type="match status" value="1"/>
</dbReference>
<dbReference type="SMART" id="SM00332">
    <property type="entry name" value="PP2Cc"/>
    <property type="match status" value="1"/>
</dbReference>
<dbReference type="Pfam" id="PF00481">
    <property type="entry name" value="PP2C"/>
    <property type="match status" value="1"/>
</dbReference>
<evidence type="ECO:0000313" key="2">
    <source>
        <dbReference type="EMBL" id="NDV33360.1"/>
    </source>
</evidence>
<dbReference type="Gene3D" id="3.60.40.10">
    <property type="entry name" value="PPM-type phosphatase domain"/>
    <property type="match status" value="1"/>
</dbReference>
<feature type="domain" description="PPM-type phosphatase" evidence="1">
    <location>
        <begin position="23"/>
        <end position="289"/>
    </location>
</feature>
<reference evidence="2" key="1">
    <citation type="journal article" date="2020" name="J. Eukaryot. Microbiol.">
        <title>De novo Sequencing, Assembly and Annotation of the Transcriptome for the Free-Living Testate Amoeba Arcella intermedia.</title>
        <authorList>
            <person name="Ribeiro G.M."/>
            <person name="Porfirio-Sousa A.L."/>
            <person name="Maurer-Alcala X.X."/>
            <person name="Katz L.A."/>
            <person name="Lahr D.J.G."/>
        </authorList>
    </citation>
    <scope>NUCLEOTIDE SEQUENCE</scope>
</reference>
<accession>A0A6B2L8Z1</accession>
<sequence>MGLGLTHPVASKILYRKGNAHFRVGAASMHGWRETMEDAHTILLSLERHQNSAFFGIFDGHSGSLCSKYVAQNLHKKLDEKLEDFNDEKLLKELVMEVDQDFLDSEVYRNKDDGSAGIFTIATHNNETKLYSLVNANIGDSRIVLAKKKEEGYETIPCTDDHKPTNEAERKRIEAAGGSVQLSRVDGQLALSRAFGDRMLKHPMSLPPADRKVTSNPDVFNVVVSSGDFLFLACDGIYEGDVFSRDSVIKFIVEKLKETNDLAVVCAQVLDECLKRGSRDNMSAMIVQFQDGSDYHSDKNEYVPGPYHTEEGDGKFQEAYKKDALESGYTLEQALELYKKNSSTDQ</sequence>
<protein>
    <recommendedName>
        <fullName evidence="1">PPM-type phosphatase domain-containing protein</fullName>
    </recommendedName>
</protein>
<dbReference type="CDD" id="cd00143">
    <property type="entry name" value="PP2Cc"/>
    <property type="match status" value="1"/>
</dbReference>
<proteinExistence type="predicted"/>
<dbReference type="GO" id="GO:0004722">
    <property type="term" value="F:protein serine/threonine phosphatase activity"/>
    <property type="evidence" value="ECO:0007669"/>
    <property type="project" value="InterPro"/>
</dbReference>
<dbReference type="InterPro" id="IPR001932">
    <property type="entry name" value="PPM-type_phosphatase-like_dom"/>
</dbReference>
<dbReference type="AlphaFoldDB" id="A0A6B2L8Z1"/>
<dbReference type="InterPro" id="IPR015655">
    <property type="entry name" value="PP2C"/>
</dbReference>
<organism evidence="2">
    <name type="scientific">Arcella intermedia</name>
    <dbReference type="NCBI Taxonomy" id="1963864"/>
    <lineage>
        <taxon>Eukaryota</taxon>
        <taxon>Amoebozoa</taxon>
        <taxon>Tubulinea</taxon>
        <taxon>Elardia</taxon>
        <taxon>Arcellinida</taxon>
        <taxon>Sphaerothecina</taxon>
        <taxon>Arcellidae</taxon>
        <taxon>Arcella</taxon>
    </lineage>
</organism>
<evidence type="ECO:0000259" key="1">
    <source>
        <dbReference type="PROSITE" id="PS51746"/>
    </source>
</evidence>
<name>A0A6B2L8Z1_9EUKA</name>
<dbReference type="InterPro" id="IPR036457">
    <property type="entry name" value="PPM-type-like_dom_sf"/>
</dbReference>